<organism evidence="1">
    <name type="scientific">marine metagenome</name>
    <dbReference type="NCBI Taxonomy" id="408172"/>
    <lineage>
        <taxon>unclassified sequences</taxon>
        <taxon>metagenomes</taxon>
        <taxon>ecological metagenomes</taxon>
    </lineage>
</organism>
<sequence length="36" mass="4175">MGISKLINVNDVLYEILGTMDAKKSEDKGTEYWKKR</sequence>
<gene>
    <name evidence="1" type="ORF">METZ01_LOCUS189899</name>
</gene>
<reference evidence="1" key="1">
    <citation type="submission" date="2018-05" db="EMBL/GenBank/DDBJ databases">
        <authorList>
            <person name="Lanie J.A."/>
            <person name="Ng W.-L."/>
            <person name="Kazmierczak K.M."/>
            <person name="Andrzejewski T.M."/>
            <person name="Davidsen T.M."/>
            <person name="Wayne K.J."/>
            <person name="Tettelin H."/>
            <person name="Glass J.I."/>
            <person name="Rusch D."/>
            <person name="Podicherti R."/>
            <person name="Tsui H.-C.T."/>
            <person name="Winkler M.E."/>
        </authorList>
    </citation>
    <scope>NUCLEOTIDE SEQUENCE</scope>
</reference>
<accession>A0A382DFL5</accession>
<dbReference type="EMBL" id="UINC01039085">
    <property type="protein sequence ID" value="SVB37045.1"/>
    <property type="molecule type" value="Genomic_DNA"/>
</dbReference>
<evidence type="ECO:0000313" key="1">
    <source>
        <dbReference type="EMBL" id="SVB37045.1"/>
    </source>
</evidence>
<feature type="non-terminal residue" evidence="1">
    <location>
        <position position="36"/>
    </location>
</feature>
<protein>
    <submittedName>
        <fullName evidence="1">Uncharacterized protein</fullName>
    </submittedName>
</protein>
<dbReference type="AlphaFoldDB" id="A0A382DFL5"/>
<proteinExistence type="predicted"/>
<name>A0A382DFL5_9ZZZZ</name>